<dbReference type="SMART" id="SM01133">
    <property type="entry name" value="DeoC"/>
    <property type="match status" value="1"/>
</dbReference>
<dbReference type="Gene3D" id="3.20.20.70">
    <property type="entry name" value="Aldolase class I"/>
    <property type="match status" value="1"/>
</dbReference>
<dbReference type="PANTHER" id="PTHR39340">
    <property type="entry name" value="SULFOFRUCTOSEPHOSPHATE ALDOLASE"/>
    <property type="match status" value="1"/>
</dbReference>
<evidence type="ECO:0000256" key="1">
    <source>
        <dbReference type="ARBA" id="ARBA00008679"/>
    </source>
</evidence>
<dbReference type="InterPro" id="IPR050552">
    <property type="entry name" value="LacD_aldolase"/>
</dbReference>
<comment type="similarity">
    <text evidence="1">Belongs to the aldolase LacD family.</text>
</comment>
<protein>
    <submittedName>
        <fullName evidence="3">Tagatose 1,6-diphosphate aldolase</fullName>
    </submittedName>
</protein>
<organism evidence="3 4">
    <name type="scientific">Nostocoides vanveenii</name>
    <dbReference type="NCBI Taxonomy" id="330835"/>
    <lineage>
        <taxon>Bacteria</taxon>
        <taxon>Bacillati</taxon>
        <taxon>Actinomycetota</taxon>
        <taxon>Actinomycetes</taxon>
        <taxon>Micrococcales</taxon>
        <taxon>Intrasporangiaceae</taxon>
        <taxon>Nostocoides</taxon>
    </lineage>
</organism>
<proteinExistence type="inferred from homology"/>
<dbReference type="Pfam" id="PF01791">
    <property type="entry name" value="DeoC"/>
    <property type="match status" value="1"/>
</dbReference>
<dbReference type="InterPro" id="IPR013785">
    <property type="entry name" value="Aldolase_TIM"/>
</dbReference>
<evidence type="ECO:0000313" key="3">
    <source>
        <dbReference type="EMBL" id="GAA1757751.1"/>
    </source>
</evidence>
<dbReference type="PANTHER" id="PTHR39340:SF1">
    <property type="entry name" value="SULFOFRUCTOSEPHOSPHATE ALDOLASE"/>
    <property type="match status" value="1"/>
</dbReference>
<dbReference type="InterPro" id="IPR002915">
    <property type="entry name" value="DeoC/FbaB/LacD_aldolase"/>
</dbReference>
<dbReference type="RefSeq" id="WP_344064656.1">
    <property type="nucleotide sequence ID" value="NZ_BAAAPN010000043.1"/>
</dbReference>
<name>A0ABN2KJG6_9MICO</name>
<reference evidence="3 4" key="1">
    <citation type="journal article" date="2019" name="Int. J. Syst. Evol. Microbiol.">
        <title>The Global Catalogue of Microorganisms (GCM) 10K type strain sequencing project: providing services to taxonomists for standard genome sequencing and annotation.</title>
        <authorList>
            <consortium name="The Broad Institute Genomics Platform"/>
            <consortium name="The Broad Institute Genome Sequencing Center for Infectious Disease"/>
            <person name="Wu L."/>
            <person name="Ma J."/>
        </authorList>
    </citation>
    <scope>NUCLEOTIDE SEQUENCE [LARGE SCALE GENOMIC DNA]</scope>
    <source>
        <strain evidence="3 4">JCM 15591</strain>
    </source>
</reference>
<dbReference type="SUPFAM" id="SSF51569">
    <property type="entry name" value="Aldolase"/>
    <property type="match status" value="1"/>
</dbReference>
<dbReference type="Proteomes" id="UP001501475">
    <property type="component" value="Unassembled WGS sequence"/>
</dbReference>
<keyword evidence="2" id="KW-0456">Lyase</keyword>
<accession>A0ABN2KJG6</accession>
<comment type="caution">
    <text evidence="3">The sequence shown here is derived from an EMBL/GenBank/DDBJ whole genome shotgun (WGS) entry which is preliminary data.</text>
</comment>
<evidence type="ECO:0000313" key="4">
    <source>
        <dbReference type="Proteomes" id="UP001501475"/>
    </source>
</evidence>
<sequence length="331" mass="35092">MLRRLARISDTDGFIRTAAIDHPENYRILFDPDLSRVTFEEVVESKLELITAMSAHASSLLLDPVTALGQAIITGAAPGDVGILSGVEDLYYTPDDSPVGFATELKIKPGWRPAQLAALGVDAAKLVVFYRADAQDAAAEHAHAVVAEVAAECHALHLPLVVEPLWYPLPGESLDDPAVRARRTASVIASAASFRQAGADIMKVEFPVCLATEDGREGADSACAALAEGIDGPWVLLSAGVTFDGFAEQMTYGARHGASGFMAGRAIWGDGVGRHDADRRAAGAAVACERLDRLTEILHAEGARRAWVPVAADRAAAEVPEDWYLGLSQGE</sequence>
<evidence type="ECO:0000256" key="2">
    <source>
        <dbReference type="ARBA" id="ARBA00023239"/>
    </source>
</evidence>
<dbReference type="EMBL" id="BAAAPN010000043">
    <property type="protein sequence ID" value="GAA1757751.1"/>
    <property type="molecule type" value="Genomic_DNA"/>
</dbReference>
<gene>
    <name evidence="3" type="ORF">GCM10009810_16470</name>
</gene>
<keyword evidence="4" id="KW-1185">Reference proteome</keyword>